<evidence type="ECO:0000313" key="2">
    <source>
        <dbReference type="EMBL" id="KEK22739.1"/>
    </source>
</evidence>
<protein>
    <submittedName>
        <fullName evidence="2">Membrane protein</fullName>
    </submittedName>
</protein>
<gene>
    <name evidence="2" type="ORF">BAGA_16635</name>
</gene>
<organism evidence="2 3">
    <name type="scientific">Bacillus gaemokensis</name>
    <dbReference type="NCBI Taxonomy" id="574375"/>
    <lineage>
        <taxon>Bacteria</taxon>
        <taxon>Bacillati</taxon>
        <taxon>Bacillota</taxon>
        <taxon>Bacilli</taxon>
        <taxon>Bacillales</taxon>
        <taxon>Bacillaceae</taxon>
        <taxon>Bacillus</taxon>
        <taxon>Bacillus cereus group</taxon>
    </lineage>
</organism>
<accession>A0A073K613</accession>
<keyword evidence="1" id="KW-0812">Transmembrane</keyword>
<dbReference type="eggNOG" id="COG4478">
    <property type="taxonomic scope" value="Bacteria"/>
</dbReference>
<comment type="caution">
    <text evidence="2">The sequence shown here is derived from an EMBL/GenBank/DDBJ whole genome shotgun (WGS) entry which is preliminary data.</text>
</comment>
<feature type="transmembrane region" description="Helical" evidence="1">
    <location>
        <begin position="132"/>
        <end position="153"/>
    </location>
</feature>
<name>A0A073K613_9BACI</name>
<dbReference type="InterPro" id="IPR010178">
    <property type="entry name" value="Lit"/>
</dbReference>
<dbReference type="Pfam" id="PF07314">
    <property type="entry name" value="Lit"/>
    <property type="match status" value="1"/>
</dbReference>
<dbReference type="NCBIfam" id="TIGR01906">
    <property type="entry name" value="integ_TIGR01906"/>
    <property type="match status" value="1"/>
</dbReference>
<evidence type="ECO:0000313" key="3">
    <source>
        <dbReference type="Proteomes" id="UP000027778"/>
    </source>
</evidence>
<dbReference type="STRING" id="574375.AZF08_24135"/>
<dbReference type="OrthoDB" id="9813051at2"/>
<reference evidence="2 3" key="1">
    <citation type="submission" date="2014-06" db="EMBL/GenBank/DDBJ databases">
        <title>Draft genome sequence of Bacillus gaemokensis JCM 15801 (MCCC 1A00707).</title>
        <authorList>
            <person name="Lai Q."/>
            <person name="Liu Y."/>
            <person name="Shao Z."/>
        </authorList>
    </citation>
    <scope>NUCLEOTIDE SEQUENCE [LARGE SCALE GENOMIC DNA]</scope>
    <source>
        <strain evidence="2 3">JCM 15801</strain>
    </source>
</reference>
<dbReference type="AlphaFoldDB" id="A0A073K613"/>
<feature type="transmembrane region" description="Helical" evidence="1">
    <location>
        <begin position="14"/>
        <end position="37"/>
    </location>
</feature>
<feature type="transmembrane region" description="Helical" evidence="1">
    <location>
        <begin position="106"/>
        <end position="125"/>
    </location>
</feature>
<evidence type="ECO:0000256" key="1">
    <source>
        <dbReference type="SAM" id="Phobius"/>
    </source>
</evidence>
<dbReference type="EMBL" id="JOTM01000026">
    <property type="protein sequence ID" value="KEK22739.1"/>
    <property type="molecule type" value="Genomic_DNA"/>
</dbReference>
<keyword evidence="3" id="KW-1185">Reference proteome</keyword>
<dbReference type="RefSeq" id="WP_033676943.1">
    <property type="nucleotide sequence ID" value="NZ_JOTM01000026.1"/>
</dbReference>
<dbReference type="Proteomes" id="UP000027778">
    <property type="component" value="Unassembled WGS sequence"/>
</dbReference>
<keyword evidence="1" id="KW-1133">Transmembrane helix</keyword>
<feature type="transmembrane region" description="Helical" evidence="1">
    <location>
        <begin position="189"/>
        <end position="212"/>
    </location>
</feature>
<keyword evidence="1" id="KW-0472">Membrane</keyword>
<sequence>MDVNNISVRVLNRFINYIVPYCIAFSIFAIATTIVVYGKWLYYADIHVLNISDLANMTESEIKRNYDVLITYLSPFYHESLQFPTLDMSENGEVHFVDVKNILVKIQYGMCIALSIALLGGWYLLRKRKVKFLLHGAILTIIIPIALTLPIAINFEKSFVLFHKLLFSNDYWQFDSEKDPVILMLPEQFFMHAACVILVLILCGSAFCYSMYRYLKRKRTFLVKKNLD</sequence>
<proteinExistence type="predicted"/>